<keyword evidence="2" id="KW-1185">Reference proteome</keyword>
<reference evidence="1 2" key="1">
    <citation type="journal article" date="2015" name="BMC Genomics">
        <title>Comparative genomics and metabolic profiling of the genus Lysobacter.</title>
        <authorList>
            <person name="de Bruijn I."/>
            <person name="Cheng X."/>
            <person name="de Jager V."/>
            <person name="Exposito R.G."/>
            <person name="Watrous J."/>
            <person name="Patel N."/>
            <person name="Postma J."/>
            <person name="Dorrestein P.C."/>
            <person name="Kobayashi D."/>
            <person name="Raaijmakers J.M."/>
        </authorList>
    </citation>
    <scope>NUCLEOTIDE SEQUENCE [LARGE SCALE GENOMIC DNA]</scope>
    <source>
        <strain evidence="1 2">76</strain>
    </source>
</reference>
<name>A0A0S2F512_LYSAN</name>
<organism evidence="1 2">
    <name type="scientific">Lysobacter antibioticus</name>
    <dbReference type="NCBI Taxonomy" id="84531"/>
    <lineage>
        <taxon>Bacteria</taxon>
        <taxon>Pseudomonadati</taxon>
        <taxon>Pseudomonadota</taxon>
        <taxon>Gammaproteobacteria</taxon>
        <taxon>Lysobacterales</taxon>
        <taxon>Lysobacteraceae</taxon>
        <taxon>Lysobacter</taxon>
    </lineage>
</organism>
<proteinExistence type="predicted"/>
<dbReference type="STRING" id="84531.LA76x_0437"/>
<dbReference type="Proteomes" id="UP000060787">
    <property type="component" value="Chromosome"/>
</dbReference>
<sequence length="42" mass="4782">MFYRVAIQRERALRAERIEDVNAGFAGGRDVTAFVQSLRKSP</sequence>
<accession>A0A0S2F512</accession>
<gene>
    <name evidence="1" type="ORF">LA76x_0437</name>
</gene>
<evidence type="ECO:0000313" key="1">
    <source>
        <dbReference type="EMBL" id="ALN78598.1"/>
    </source>
</evidence>
<dbReference type="EMBL" id="CP011129">
    <property type="protein sequence ID" value="ALN78598.1"/>
    <property type="molecule type" value="Genomic_DNA"/>
</dbReference>
<dbReference type="KEGG" id="lab:LA76x_0437"/>
<protein>
    <submittedName>
        <fullName evidence="1">Uncharacterized protein</fullName>
    </submittedName>
</protein>
<dbReference type="PATRIC" id="fig|84531.8.peg.450"/>
<evidence type="ECO:0000313" key="2">
    <source>
        <dbReference type="Proteomes" id="UP000060787"/>
    </source>
</evidence>
<dbReference type="AlphaFoldDB" id="A0A0S2F512"/>